<organism evidence="1">
    <name type="scientific">uncultured marine virus</name>
    <dbReference type="NCBI Taxonomy" id="186617"/>
    <lineage>
        <taxon>Viruses</taxon>
        <taxon>environmental samples</taxon>
    </lineage>
</organism>
<evidence type="ECO:0000313" key="1">
    <source>
        <dbReference type="EMBL" id="AKH47600.1"/>
    </source>
</evidence>
<reference evidence="1" key="1">
    <citation type="journal article" date="2015" name="Front. Microbiol.">
        <title>Combining genomic sequencing methods to explore viral diversity and reveal potential virus-host interactions.</title>
        <authorList>
            <person name="Chow C.E."/>
            <person name="Winget D.M."/>
            <person name="White R.A.III."/>
            <person name="Hallam S.J."/>
            <person name="Suttle C.A."/>
        </authorList>
    </citation>
    <scope>NUCLEOTIDE SEQUENCE</scope>
    <source>
        <strain evidence="1">Oxic1_1</strain>
    </source>
</reference>
<name>A0A0F7L6S4_9VIRU</name>
<accession>A0A0F7L6S4</accession>
<reference evidence="1" key="2">
    <citation type="submission" date="2015-03" db="EMBL/GenBank/DDBJ databases">
        <authorList>
            <person name="Chow C.-E.T."/>
            <person name="Winget D.M."/>
            <person name="White R.A.III."/>
            <person name="Hallam S.J."/>
            <person name="Suttle C.A."/>
        </authorList>
    </citation>
    <scope>NUCLEOTIDE SEQUENCE</scope>
    <source>
        <strain evidence="1">Oxic1_1</strain>
    </source>
</reference>
<sequence>MLSIIEPVMFVMKDPMMPNSGPPITLVSKPIMSITPCCPTNGVFLYLHGESPRNTLSLSCYCVWPLWLDRSGHVVPAEHQQPSPSSA</sequence>
<proteinExistence type="predicted"/>
<protein>
    <submittedName>
        <fullName evidence="1">Uncharacterized protein</fullName>
    </submittedName>
</protein>
<dbReference type="EMBL" id="KR029596">
    <property type="protein sequence ID" value="AKH47600.1"/>
    <property type="molecule type" value="Genomic_DNA"/>
</dbReference>